<accession>A0A1B9E7M2</accession>
<dbReference type="RefSeq" id="WP_066332305.1">
    <property type="nucleotide sequence ID" value="NZ_CP017688.1"/>
</dbReference>
<organism evidence="2 3">
    <name type="scientific">Flavobacterium crassostreae</name>
    <dbReference type="NCBI Taxonomy" id="1763534"/>
    <lineage>
        <taxon>Bacteria</taxon>
        <taxon>Pseudomonadati</taxon>
        <taxon>Bacteroidota</taxon>
        <taxon>Flavobacteriia</taxon>
        <taxon>Flavobacteriales</taxon>
        <taxon>Flavobacteriaceae</taxon>
        <taxon>Flavobacterium</taxon>
    </lineage>
</organism>
<proteinExistence type="predicted"/>
<dbReference type="STRING" id="1763534.GCA_001831475_02639"/>
<dbReference type="Proteomes" id="UP000093510">
    <property type="component" value="Unassembled WGS sequence"/>
</dbReference>
<dbReference type="AlphaFoldDB" id="A0A1B9E7M2"/>
<evidence type="ECO:0000256" key="1">
    <source>
        <dbReference type="SAM" id="Phobius"/>
    </source>
</evidence>
<keyword evidence="3" id="KW-1185">Reference proteome</keyword>
<evidence type="ECO:0000313" key="2">
    <source>
        <dbReference type="EMBL" id="OCB77942.1"/>
    </source>
</evidence>
<sequence>MQINLSKIKPVASKLFLYLGWILLLVVLWFKGCSKSDNGTQNVKVEVPEVVGKFQPKKPEQIVIQKSVVKEYLTTENPINEKLVAENDKLKNDFAKETDSLKKQILFSKIAQLNKFSTDFEDENVSLNINGIVQGEVKEITPSYTIKKKTIHVPVKQKETVLRLLVGGAFGANKEFNQVAYQFDLSVQNRKGDIISAEYLNISGQAFGMFSLKKSILNIKR</sequence>
<keyword evidence="1" id="KW-0812">Transmembrane</keyword>
<dbReference type="EMBL" id="LVEP01000013">
    <property type="protein sequence ID" value="OCB77942.1"/>
    <property type="molecule type" value="Genomic_DNA"/>
</dbReference>
<feature type="transmembrane region" description="Helical" evidence="1">
    <location>
        <begin position="12"/>
        <end position="30"/>
    </location>
</feature>
<dbReference type="OrthoDB" id="9826811at2"/>
<protein>
    <submittedName>
        <fullName evidence="2">Uncharacterized protein</fullName>
    </submittedName>
</protein>
<comment type="caution">
    <text evidence="2">The sequence shown here is derived from an EMBL/GenBank/DDBJ whole genome shotgun (WGS) entry which is preliminary data.</text>
</comment>
<name>A0A1B9E7M2_9FLAO</name>
<keyword evidence="1" id="KW-0472">Membrane</keyword>
<keyword evidence="1" id="KW-1133">Transmembrane helix</keyword>
<reference evidence="2 3" key="1">
    <citation type="submission" date="2016-03" db="EMBL/GenBank/DDBJ databases">
        <authorList>
            <person name="Ploux O."/>
        </authorList>
    </citation>
    <scope>NUCLEOTIDE SEQUENCE [LARGE SCALE GENOMIC DNA]</scope>
    <source>
        <strain evidence="2 3">LPB0076</strain>
    </source>
</reference>
<gene>
    <name evidence="2" type="ORF">LPBF_03070</name>
</gene>
<evidence type="ECO:0000313" key="3">
    <source>
        <dbReference type="Proteomes" id="UP000093510"/>
    </source>
</evidence>